<evidence type="ECO:0000313" key="2">
    <source>
        <dbReference type="EMBL" id="XDQ43782.1"/>
    </source>
</evidence>
<name>A0AB39QJU0_9ACTN</name>
<accession>A0AB39QJU0</accession>
<protein>
    <recommendedName>
        <fullName evidence="3">Chaplin</fullName>
    </recommendedName>
</protein>
<dbReference type="EMBL" id="CP163441">
    <property type="protein sequence ID" value="XDQ43782.1"/>
    <property type="molecule type" value="Genomic_DNA"/>
</dbReference>
<feature type="chain" id="PRO_5044233896" description="Chaplin" evidence="1">
    <location>
        <begin position="28"/>
        <end position="80"/>
    </location>
</feature>
<dbReference type="GeneID" id="301465191"/>
<sequence length="80" mass="8406">MRRFKKVMLMTGVISGVGLVAAGSAQAAECDRQPPPANTQLLNCEQTFQSSLVTVNAPITVGGDITQNLGNFCTALAPQR</sequence>
<reference evidence="2" key="1">
    <citation type="submission" date="2024-07" db="EMBL/GenBank/DDBJ databases">
        <authorList>
            <person name="Yu S.T."/>
        </authorList>
    </citation>
    <scope>NUCLEOTIDE SEQUENCE</scope>
    <source>
        <strain evidence="2">R39</strain>
    </source>
</reference>
<evidence type="ECO:0000256" key="1">
    <source>
        <dbReference type="SAM" id="SignalP"/>
    </source>
</evidence>
<organism evidence="2">
    <name type="scientific">Streptomyces sp. R39</name>
    <dbReference type="NCBI Taxonomy" id="3238631"/>
    <lineage>
        <taxon>Bacteria</taxon>
        <taxon>Bacillati</taxon>
        <taxon>Actinomycetota</taxon>
        <taxon>Actinomycetes</taxon>
        <taxon>Kitasatosporales</taxon>
        <taxon>Streptomycetaceae</taxon>
        <taxon>Streptomyces</taxon>
    </lineage>
</organism>
<evidence type="ECO:0008006" key="3">
    <source>
        <dbReference type="Google" id="ProtNLM"/>
    </source>
</evidence>
<feature type="signal peptide" evidence="1">
    <location>
        <begin position="1"/>
        <end position="27"/>
    </location>
</feature>
<gene>
    <name evidence="2" type="ORF">AB5J52_16770</name>
</gene>
<dbReference type="AlphaFoldDB" id="A0AB39QJU0"/>
<dbReference type="RefSeq" id="WP_234535750.1">
    <property type="nucleotide sequence ID" value="NZ_CP163441.1"/>
</dbReference>
<keyword evidence="1" id="KW-0732">Signal</keyword>
<proteinExistence type="predicted"/>